<dbReference type="PROSITE" id="PS50003">
    <property type="entry name" value="PH_DOMAIN"/>
    <property type="match status" value="1"/>
</dbReference>
<feature type="compositionally biased region" description="Polar residues" evidence="3">
    <location>
        <begin position="412"/>
        <end position="424"/>
    </location>
</feature>
<name>A0AAV7K7P1_9METZ</name>
<sequence>MTNYKEKKSGSTFYGFSHSKQSGMILESGWLYKKGGRISTMKKRWFVLKGDVLHYYSDESESKLLGYIPLDVSTVHRMPPDPKHPKKYRLEITACGGRQILSHNHASFSIYSESESIRDNWYAVLFKVVHAPAGGGIFGAHLHEVVDAELYRDGGGQVPLLVLKSMQFILRYGKDEPGILTRAAPVAYKLELLADKFNEGQNPTIPESENVHTVSALLRKYFKELPEPIISSNSYLECLFGIKYYAKHPETGLEELFKIFSALSYPNLCLLEVLSLFCDELLTQEYSIKNHLTFSKAAQIFGPTIFAPETEDQQLLLAYPDVMDKLLMILIKHKEFFFPSIAQKPISLLEKLDMLLEGYAPEKVGILSAVDFRKKKHTLMQGPPVPPKPYEPSKNNSKKCVSKDDSFKMEDTQTNFKRSETANSRRPPRPPMPNGYLFPENAQGYVEFDLFEDSDEIPDNNVNSSGESKDHVLIPRLPPVPPPKPPKPKKYSTPVNNNSQEEDTKDYTQPITISKFTASKFRANSKSTSDIAEQLKQMEKKQTEWQQKYEKEHDEKEEVYKRLNSIEKALGIGNSCGNKLLTPSSSEEI</sequence>
<keyword evidence="1" id="KW-0343">GTPase activation</keyword>
<dbReference type="InterPro" id="IPR008936">
    <property type="entry name" value="Rho_GTPase_activation_prot"/>
</dbReference>
<dbReference type="PANTHER" id="PTHR15228:SF24">
    <property type="entry name" value="RHO-GAP DOMAIN-CONTAINING PROTEIN"/>
    <property type="match status" value="1"/>
</dbReference>
<feature type="region of interest" description="Disordered" evidence="3">
    <location>
        <begin position="378"/>
        <end position="439"/>
    </location>
</feature>
<feature type="compositionally biased region" description="Pro residues" evidence="3">
    <location>
        <begin position="476"/>
        <end position="485"/>
    </location>
</feature>
<evidence type="ECO:0000259" key="4">
    <source>
        <dbReference type="PROSITE" id="PS50003"/>
    </source>
</evidence>
<protein>
    <submittedName>
        <fullName evidence="6">Rho GTPase-activating protein 24 isoform X1</fullName>
    </submittedName>
</protein>
<dbReference type="InterPro" id="IPR051025">
    <property type="entry name" value="RhoGAP"/>
</dbReference>
<dbReference type="InterPro" id="IPR000198">
    <property type="entry name" value="RhoGAP_dom"/>
</dbReference>
<evidence type="ECO:0000256" key="1">
    <source>
        <dbReference type="ARBA" id="ARBA00022468"/>
    </source>
</evidence>
<dbReference type="Pfam" id="PF00620">
    <property type="entry name" value="RhoGAP"/>
    <property type="match status" value="1"/>
</dbReference>
<dbReference type="Gene3D" id="1.10.555.10">
    <property type="entry name" value="Rho GTPase activation protein"/>
    <property type="match status" value="1"/>
</dbReference>
<dbReference type="Proteomes" id="UP001165289">
    <property type="component" value="Unassembled WGS sequence"/>
</dbReference>
<organism evidence="6 7">
    <name type="scientific">Oopsacas minuta</name>
    <dbReference type="NCBI Taxonomy" id="111878"/>
    <lineage>
        <taxon>Eukaryota</taxon>
        <taxon>Metazoa</taxon>
        <taxon>Porifera</taxon>
        <taxon>Hexactinellida</taxon>
        <taxon>Hexasterophora</taxon>
        <taxon>Lyssacinosida</taxon>
        <taxon>Leucopsacidae</taxon>
        <taxon>Oopsacas</taxon>
    </lineage>
</organism>
<reference evidence="6 7" key="1">
    <citation type="journal article" date="2023" name="BMC Biol.">
        <title>The compact genome of the sponge Oopsacas minuta (Hexactinellida) is lacking key metazoan core genes.</title>
        <authorList>
            <person name="Santini S."/>
            <person name="Schenkelaars Q."/>
            <person name="Jourda C."/>
            <person name="Duchesne M."/>
            <person name="Belahbib H."/>
            <person name="Rocher C."/>
            <person name="Selva M."/>
            <person name="Riesgo A."/>
            <person name="Vervoort M."/>
            <person name="Leys S.P."/>
            <person name="Kodjabachian L."/>
            <person name="Le Bivic A."/>
            <person name="Borchiellini C."/>
            <person name="Claverie J.M."/>
            <person name="Renard E."/>
        </authorList>
    </citation>
    <scope>NUCLEOTIDE SEQUENCE [LARGE SCALE GENOMIC DNA]</scope>
    <source>
        <strain evidence="6">SPO-2</strain>
    </source>
</reference>
<feature type="coiled-coil region" evidence="2">
    <location>
        <begin position="535"/>
        <end position="566"/>
    </location>
</feature>
<dbReference type="InterPro" id="IPR011993">
    <property type="entry name" value="PH-like_dom_sf"/>
</dbReference>
<dbReference type="InterPro" id="IPR001849">
    <property type="entry name" value="PH_domain"/>
</dbReference>
<keyword evidence="7" id="KW-1185">Reference proteome</keyword>
<dbReference type="Gene3D" id="2.30.29.30">
    <property type="entry name" value="Pleckstrin-homology domain (PH domain)/Phosphotyrosine-binding domain (PTB)"/>
    <property type="match status" value="1"/>
</dbReference>
<dbReference type="EMBL" id="JAKMXF010000133">
    <property type="protein sequence ID" value="KAI6657000.1"/>
    <property type="molecule type" value="Genomic_DNA"/>
</dbReference>
<dbReference type="GO" id="GO:0051056">
    <property type="term" value="P:regulation of small GTPase mediated signal transduction"/>
    <property type="evidence" value="ECO:0007669"/>
    <property type="project" value="UniProtKB-ARBA"/>
</dbReference>
<feature type="domain" description="PH" evidence="4">
    <location>
        <begin position="24"/>
        <end position="130"/>
    </location>
</feature>
<dbReference type="GO" id="GO:0005096">
    <property type="term" value="F:GTPase activator activity"/>
    <property type="evidence" value="ECO:0007669"/>
    <property type="project" value="UniProtKB-KW"/>
</dbReference>
<feature type="compositionally biased region" description="Basic and acidic residues" evidence="3">
    <location>
        <begin position="401"/>
        <end position="411"/>
    </location>
</feature>
<evidence type="ECO:0000313" key="7">
    <source>
        <dbReference type="Proteomes" id="UP001165289"/>
    </source>
</evidence>
<gene>
    <name evidence="6" type="ORF">LOD99_16301</name>
</gene>
<proteinExistence type="predicted"/>
<evidence type="ECO:0000313" key="6">
    <source>
        <dbReference type="EMBL" id="KAI6657000.1"/>
    </source>
</evidence>
<dbReference type="SMART" id="SM00233">
    <property type="entry name" value="PH"/>
    <property type="match status" value="1"/>
</dbReference>
<feature type="domain" description="Rho-GAP" evidence="5">
    <location>
        <begin position="140"/>
        <end position="338"/>
    </location>
</feature>
<dbReference type="PANTHER" id="PTHR15228">
    <property type="entry name" value="SPERMATHECAL PHYSIOLOGY VARIANT"/>
    <property type="match status" value="1"/>
</dbReference>
<dbReference type="AlphaFoldDB" id="A0AAV7K7P1"/>
<dbReference type="GO" id="GO:0007165">
    <property type="term" value="P:signal transduction"/>
    <property type="evidence" value="ECO:0007669"/>
    <property type="project" value="InterPro"/>
</dbReference>
<evidence type="ECO:0000256" key="2">
    <source>
        <dbReference type="SAM" id="Coils"/>
    </source>
</evidence>
<evidence type="ECO:0000259" key="5">
    <source>
        <dbReference type="PROSITE" id="PS50238"/>
    </source>
</evidence>
<dbReference type="SMART" id="SM00324">
    <property type="entry name" value="RhoGAP"/>
    <property type="match status" value="1"/>
</dbReference>
<accession>A0AAV7K7P1</accession>
<comment type="caution">
    <text evidence="6">The sequence shown here is derived from an EMBL/GenBank/DDBJ whole genome shotgun (WGS) entry which is preliminary data.</text>
</comment>
<dbReference type="SUPFAM" id="SSF48350">
    <property type="entry name" value="GTPase activation domain, GAP"/>
    <property type="match status" value="1"/>
</dbReference>
<feature type="region of interest" description="Disordered" evidence="3">
    <location>
        <begin position="455"/>
        <end position="511"/>
    </location>
</feature>
<evidence type="ECO:0000256" key="3">
    <source>
        <dbReference type="SAM" id="MobiDB-lite"/>
    </source>
</evidence>
<dbReference type="Pfam" id="PF00169">
    <property type="entry name" value="PH"/>
    <property type="match status" value="1"/>
</dbReference>
<keyword evidence="2" id="KW-0175">Coiled coil</keyword>
<dbReference type="SUPFAM" id="SSF50729">
    <property type="entry name" value="PH domain-like"/>
    <property type="match status" value="1"/>
</dbReference>
<dbReference type="PROSITE" id="PS50238">
    <property type="entry name" value="RHOGAP"/>
    <property type="match status" value="1"/>
</dbReference>